<dbReference type="InterPro" id="IPR029058">
    <property type="entry name" value="AB_hydrolase_fold"/>
</dbReference>
<dbReference type="PANTHER" id="PTHR42776:SF13">
    <property type="entry name" value="DIPEPTIDYL-PEPTIDASE 5"/>
    <property type="match status" value="1"/>
</dbReference>
<protein>
    <recommendedName>
        <fullName evidence="6">Dipeptidyl-peptidase V</fullName>
    </recommendedName>
</protein>
<evidence type="ECO:0000313" key="9">
    <source>
        <dbReference type="EMBL" id="RMY81056.1"/>
    </source>
</evidence>
<evidence type="ECO:0000259" key="8">
    <source>
        <dbReference type="Pfam" id="PF00326"/>
    </source>
</evidence>
<dbReference type="SUPFAM" id="SSF53474">
    <property type="entry name" value="alpha/beta-Hydrolases"/>
    <property type="match status" value="1"/>
</dbReference>
<comment type="similarity">
    <text evidence="1">Belongs to the peptidase S9C family.</text>
</comment>
<evidence type="ECO:0000256" key="2">
    <source>
        <dbReference type="ARBA" id="ARBA00022670"/>
    </source>
</evidence>
<keyword evidence="5" id="KW-0720">Serine protease</keyword>
<dbReference type="Proteomes" id="UP000281468">
    <property type="component" value="Unassembled WGS sequence"/>
</dbReference>
<evidence type="ECO:0000256" key="7">
    <source>
        <dbReference type="SAM" id="MobiDB-lite"/>
    </source>
</evidence>
<evidence type="ECO:0000256" key="1">
    <source>
        <dbReference type="ARBA" id="ARBA00010040"/>
    </source>
</evidence>
<name>A0A3M7EXQ1_HORWE</name>
<keyword evidence="3" id="KW-0732">Signal</keyword>
<sequence length="783" mass="86245">MAGVQSTPSAAALMVRRAMTFTPEVLLSAPRRSAGVPNPSGTKVLYTTSTYDFQAHKKTIELRVLDIKSSDSHQLAKDDDVSDFNWLDEDTFVCLQPEEDGSTSVYVASVSKCMQKIELGNSHYIAGKINASASDLKVAPLDENGEEFAIVLSAQACPDGSLFTTEKANKKTHSTGRLYSSLFVRHWDHYVEPQRNSLWCGQLKKDDTGKYGLSELTNMLKGSKLECPVPPFGGTDSFDVSPRGIIFVAKDPELNSALNTKCNVYIIRVKDWKSADAMTLKEIMVPGFEGAASCPVLDASGGQAAFLKMKTNGYEADRNTVFELPSGLGDGHTALVARQVSFETSKSDSLPNWDGSPQSITFSADGGSWYLVAEDEGYTKLYHVTIDFGSPKGLRITPLTQEGSVSEVHPLKDGKVFVSRSTLVDNSNYAILEHRASSRQTTATWSHSQSSSGSKFGLKPGQVSSIWTPAANPKINEKVHSLVMKPSTFDESKKYPVAYLIHGGPQGSWADSWSTRWNPAVYAEQGYIVVCPNPTGSTGYGQAFTDAIRRNWGGDPYEDIVKCFEWVGKNMPEADNEKAVALGASYGGYMMNWIQGHDLGRKFKALVCHDGIFSFSGGLLATEELYFPFHDLGGTPWYDPGFKAKQDPASVPAQGHNNFGGSTPSDWRKWDPSEYLTEWKTPQLVIHSSKDYRLTISEGLAAFNVLQARGVESEFLCFPDENHWVLKPENSLAWHKVVLNWINKYVGLSPYTDEDPQSEEFWGGLRREDQNVENMPGMGKPET</sequence>
<feature type="domain" description="Peptidase S9 prolyl oligopeptidase catalytic" evidence="8">
    <location>
        <begin position="513"/>
        <end position="747"/>
    </location>
</feature>
<dbReference type="FunFam" id="3.40.50.1820:FF:000028">
    <property type="entry name" value="S9 family peptidase"/>
    <property type="match status" value="1"/>
</dbReference>
<gene>
    <name evidence="9" type="ORF">D0862_12496</name>
</gene>
<proteinExistence type="inferred from homology"/>
<dbReference type="Gene3D" id="3.40.50.1820">
    <property type="entry name" value="alpha/beta hydrolase"/>
    <property type="match status" value="1"/>
</dbReference>
<accession>A0A3M7EXQ1</accession>
<dbReference type="SUPFAM" id="SSF82171">
    <property type="entry name" value="DPP6 N-terminal domain-like"/>
    <property type="match status" value="1"/>
</dbReference>
<dbReference type="EMBL" id="QWIQ01000606">
    <property type="protein sequence ID" value="RMY81056.1"/>
    <property type="molecule type" value="Genomic_DNA"/>
</dbReference>
<organism evidence="9 10">
    <name type="scientific">Hortaea werneckii</name>
    <name type="common">Black yeast</name>
    <name type="synonym">Cladosporium werneckii</name>
    <dbReference type="NCBI Taxonomy" id="91943"/>
    <lineage>
        <taxon>Eukaryota</taxon>
        <taxon>Fungi</taxon>
        <taxon>Dikarya</taxon>
        <taxon>Ascomycota</taxon>
        <taxon>Pezizomycotina</taxon>
        <taxon>Dothideomycetes</taxon>
        <taxon>Dothideomycetidae</taxon>
        <taxon>Mycosphaerellales</taxon>
        <taxon>Teratosphaeriaceae</taxon>
        <taxon>Hortaea</taxon>
    </lineage>
</organism>
<dbReference type="Pfam" id="PF00326">
    <property type="entry name" value="Peptidase_S9"/>
    <property type="match status" value="1"/>
</dbReference>
<dbReference type="VEuPathDB" id="FungiDB:BTJ68_11524"/>
<evidence type="ECO:0000313" key="10">
    <source>
        <dbReference type="Proteomes" id="UP000281468"/>
    </source>
</evidence>
<evidence type="ECO:0000256" key="4">
    <source>
        <dbReference type="ARBA" id="ARBA00022801"/>
    </source>
</evidence>
<dbReference type="GO" id="GO:0006508">
    <property type="term" value="P:proteolysis"/>
    <property type="evidence" value="ECO:0007669"/>
    <property type="project" value="UniProtKB-KW"/>
</dbReference>
<dbReference type="PANTHER" id="PTHR42776">
    <property type="entry name" value="SERINE PEPTIDASE S9 FAMILY MEMBER"/>
    <property type="match status" value="1"/>
</dbReference>
<keyword evidence="4" id="KW-0378">Hydrolase</keyword>
<dbReference type="GO" id="GO:0004252">
    <property type="term" value="F:serine-type endopeptidase activity"/>
    <property type="evidence" value="ECO:0007669"/>
    <property type="project" value="TreeGrafter"/>
</dbReference>
<feature type="region of interest" description="Disordered" evidence="7">
    <location>
        <begin position="759"/>
        <end position="783"/>
    </location>
</feature>
<keyword evidence="2" id="KW-0645">Protease</keyword>
<dbReference type="InterPro" id="IPR001375">
    <property type="entry name" value="Peptidase_S9_cat"/>
</dbReference>
<reference evidence="9 10" key="1">
    <citation type="journal article" date="2018" name="BMC Genomics">
        <title>Genomic evidence for intraspecific hybridization in a clonal and extremely halotolerant yeast.</title>
        <authorList>
            <person name="Gostincar C."/>
            <person name="Stajich J.E."/>
            <person name="Zupancic J."/>
            <person name="Zalar P."/>
            <person name="Gunde-Cimerman N."/>
        </authorList>
    </citation>
    <scope>NUCLEOTIDE SEQUENCE [LARGE SCALE GENOMIC DNA]</scope>
    <source>
        <strain evidence="9 10">EXF-171</strain>
    </source>
</reference>
<evidence type="ECO:0000256" key="5">
    <source>
        <dbReference type="ARBA" id="ARBA00022825"/>
    </source>
</evidence>
<evidence type="ECO:0000256" key="6">
    <source>
        <dbReference type="ARBA" id="ARBA00032829"/>
    </source>
</evidence>
<evidence type="ECO:0000256" key="3">
    <source>
        <dbReference type="ARBA" id="ARBA00022729"/>
    </source>
</evidence>
<dbReference type="AlphaFoldDB" id="A0A3M7EXQ1"/>
<comment type="caution">
    <text evidence="9">The sequence shown here is derived from an EMBL/GenBank/DDBJ whole genome shotgun (WGS) entry which is preliminary data.</text>
</comment>